<dbReference type="EMBL" id="QFRJ01000013">
    <property type="protein sequence ID" value="PWH82945.1"/>
    <property type="molecule type" value="Genomic_DNA"/>
</dbReference>
<evidence type="ECO:0000313" key="2">
    <source>
        <dbReference type="Proteomes" id="UP000245370"/>
    </source>
</evidence>
<protein>
    <recommendedName>
        <fullName evidence="3">Lipoprotein</fullName>
    </recommendedName>
</protein>
<evidence type="ECO:0000313" key="1">
    <source>
        <dbReference type="EMBL" id="PWH82945.1"/>
    </source>
</evidence>
<dbReference type="RefSeq" id="WP_109360386.1">
    <property type="nucleotide sequence ID" value="NZ_QFRJ01000013.1"/>
</dbReference>
<reference evidence="1 2" key="1">
    <citation type="submission" date="2018-05" db="EMBL/GenBank/DDBJ databases">
        <title>Brumimicrobium oceani sp. nov., isolated from coastal sediment.</title>
        <authorList>
            <person name="Kou Y."/>
        </authorList>
    </citation>
    <scope>NUCLEOTIDE SEQUENCE [LARGE SCALE GENOMIC DNA]</scope>
    <source>
        <strain evidence="1 2">C305</strain>
    </source>
</reference>
<evidence type="ECO:0008006" key="3">
    <source>
        <dbReference type="Google" id="ProtNLM"/>
    </source>
</evidence>
<sequence>MKRGIKAFGYLLFTVLFSTLLNSCEDPELDALMSDYCDCISASRYDDSKHIECIEKMDSIKTKYKEQPRKILKVIEKTDECY</sequence>
<accession>A0A2U2X575</accession>
<keyword evidence="2" id="KW-1185">Reference proteome</keyword>
<dbReference type="OrthoDB" id="1467774at2"/>
<dbReference type="AlphaFoldDB" id="A0A2U2X575"/>
<proteinExistence type="predicted"/>
<dbReference type="Proteomes" id="UP000245370">
    <property type="component" value="Unassembled WGS sequence"/>
</dbReference>
<name>A0A2U2X575_9FLAO</name>
<comment type="caution">
    <text evidence="1">The sequence shown here is derived from an EMBL/GenBank/DDBJ whole genome shotgun (WGS) entry which is preliminary data.</text>
</comment>
<gene>
    <name evidence="1" type="ORF">DIT68_13700</name>
</gene>
<reference evidence="1 2" key="2">
    <citation type="submission" date="2018-05" db="EMBL/GenBank/DDBJ databases">
        <authorList>
            <person name="Lanie J.A."/>
            <person name="Ng W.-L."/>
            <person name="Kazmierczak K.M."/>
            <person name="Andrzejewski T.M."/>
            <person name="Davidsen T.M."/>
            <person name="Wayne K.J."/>
            <person name="Tettelin H."/>
            <person name="Glass J.I."/>
            <person name="Rusch D."/>
            <person name="Podicherti R."/>
            <person name="Tsui H.-C.T."/>
            <person name="Winkler M.E."/>
        </authorList>
    </citation>
    <scope>NUCLEOTIDE SEQUENCE [LARGE SCALE GENOMIC DNA]</scope>
    <source>
        <strain evidence="1 2">C305</strain>
    </source>
</reference>
<organism evidence="1 2">
    <name type="scientific">Brumimicrobium oceani</name>
    <dbReference type="NCBI Taxonomy" id="2100725"/>
    <lineage>
        <taxon>Bacteria</taxon>
        <taxon>Pseudomonadati</taxon>
        <taxon>Bacteroidota</taxon>
        <taxon>Flavobacteriia</taxon>
        <taxon>Flavobacteriales</taxon>
        <taxon>Crocinitomicaceae</taxon>
        <taxon>Brumimicrobium</taxon>
    </lineage>
</organism>